<sequence>MHQFACVAMGARNDPGAYWKTVMDGDQMPKAITDILIHDQTDLNTKTDGFVRDFDTKANVIIYHSHDDHQQDHVGFERSEASDVDGPK</sequence>
<comment type="caution">
    <text evidence="1">The sequence shown here is derived from an EMBL/GenBank/DDBJ whole genome shotgun (WGS) entry which is preliminary data.</text>
</comment>
<organism evidence="1">
    <name type="scientific">Sesamum radiatum</name>
    <name type="common">Black benniseed</name>
    <dbReference type="NCBI Taxonomy" id="300843"/>
    <lineage>
        <taxon>Eukaryota</taxon>
        <taxon>Viridiplantae</taxon>
        <taxon>Streptophyta</taxon>
        <taxon>Embryophyta</taxon>
        <taxon>Tracheophyta</taxon>
        <taxon>Spermatophyta</taxon>
        <taxon>Magnoliopsida</taxon>
        <taxon>eudicotyledons</taxon>
        <taxon>Gunneridae</taxon>
        <taxon>Pentapetalae</taxon>
        <taxon>asterids</taxon>
        <taxon>lamiids</taxon>
        <taxon>Lamiales</taxon>
        <taxon>Pedaliaceae</taxon>
        <taxon>Sesamum</taxon>
    </lineage>
</organism>
<dbReference type="InterPro" id="IPR024489">
    <property type="entry name" value="Organ_specific_prot"/>
</dbReference>
<reference evidence="1" key="2">
    <citation type="journal article" date="2024" name="Plant">
        <title>Genomic evolution and insights into agronomic trait innovations of Sesamum species.</title>
        <authorList>
            <person name="Miao H."/>
            <person name="Wang L."/>
            <person name="Qu L."/>
            <person name="Liu H."/>
            <person name="Sun Y."/>
            <person name="Le M."/>
            <person name="Wang Q."/>
            <person name="Wei S."/>
            <person name="Zheng Y."/>
            <person name="Lin W."/>
            <person name="Duan Y."/>
            <person name="Cao H."/>
            <person name="Xiong S."/>
            <person name="Wang X."/>
            <person name="Wei L."/>
            <person name="Li C."/>
            <person name="Ma Q."/>
            <person name="Ju M."/>
            <person name="Zhao R."/>
            <person name="Li G."/>
            <person name="Mu C."/>
            <person name="Tian Q."/>
            <person name="Mei H."/>
            <person name="Zhang T."/>
            <person name="Gao T."/>
            <person name="Zhang H."/>
        </authorList>
    </citation>
    <scope>NUCLEOTIDE SEQUENCE</scope>
    <source>
        <strain evidence="1">G02</strain>
    </source>
</reference>
<gene>
    <name evidence="1" type="ORF">Sradi_1451600</name>
</gene>
<dbReference type="PANTHER" id="PTHR33731">
    <property type="entry name" value="PROTEIN, PUTATIVE-RELATED"/>
    <property type="match status" value="1"/>
</dbReference>
<dbReference type="AlphaFoldDB" id="A0AAW2U6B5"/>
<proteinExistence type="predicted"/>
<evidence type="ECO:0000313" key="1">
    <source>
        <dbReference type="EMBL" id="KAL0412499.1"/>
    </source>
</evidence>
<reference evidence="1" key="1">
    <citation type="submission" date="2020-06" db="EMBL/GenBank/DDBJ databases">
        <authorList>
            <person name="Li T."/>
            <person name="Hu X."/>
            <person name="Zhang T."/>
            <person name="Song X."/>
            <person name="Zhang H."/>
            <person name="Dai N."/>
            <person name="Sheng W."/>
            <person name="Hou X."/>
            <person name="Wei L."/>
        </authorList>
    </citation>
    <scope>NUCLEOTIDE SEQUENCE</scope>
    <source>
        <strain evidence="1">G02</strain>
        <tissue evidence="1">Leaf</tissue>
    </source>
</reference>
<dbReference type="EMBL" id="JACGWJ010000006">
    <property type="protein sequence ID" value="KAL0412499.1"/>
    <property type="molecule type" value="Genomic_DNA"/>
</dbReference>
<name>A0AAW2U6B5_SESRA</name>
<dbReference type="Pfam" id="PF10950">
    <property type="entry name" value="Organ_specific"/>
    <property type="match status" value="1"/>
</dbReference>
<accession>A0AAW2U6B5</accession>
<protein>
    <submittedName>
        <fullName evidence="1">Uncharacterized protein</fullName>
    </submittedName>
</protein>
<dbReference type="PANTHER" id="PTHR33731:SF17">
    <property type="entry name" value="ORGAN-SPECIFIC PROTEIN P4-LIKE"/>
    <property type="match status" value="1"/>
</dbReference>